<dbReference type="RefSeq" id="WP_088383978.1">
    <property type="nucleotide sequence ID" value="NZ_NIOF01000002.1"/>
</dbReference>
<name>A0A246JHK5_9BURK</name>
<dbReference type="OrthoDB" id="211933at2"/>
<evidence type="ECO:0000313" key="2">
    <source>
        <dbReference type="EMBL" id="OWQ92091.1"/>
    </source>
</evidence>
<keyword evidence="3" id="KW-1185">Reference proteome</keyword>
<dbReference type="Pfam" id="PF26343">
    <property type="entry name" value="VapC50_C"/>
    <property type="match status" value="1"/>
</dbReference>
<evidence type="ECO:0000313" key="3">
    <source>
        <dbReference type="Proteomes" id="UP000197468"/>
    </source>
</evidence>
<comment type="caution">
    <text evidence="2">The sequence shown here is derived from an EMBL/GenBank/DDBJ whole genome shotgun (WGS) entry which is preliminary data.</text>
</comment>
<organism evidence="2 3">
    <name type="scientific">Roseateles aquatilis</name>
    <dbReference type="NCBI Taxonomy" id="431061"/>
    <lineage>
        <taxon>Bacteria</taxon>
        <taxon>Pseudomonadati</taxon>
        <taxon>Pseudomonadota</taxon>
        <taxon>Betaproteobacteria</taxon>
        <taxon>Burkholderiales</taxon>
        <taxon>Sphaerotilaceae</taxon>
        <taxon>Roseateles</taxon>
    </lineage>
</organism>
<gene>
    <name evidence="2" type="ORF">CDN99_06980</name>
</gene>
<evidence type="ECO:0000259" key="1">
    <source>
        <dbReference type="Pfam" id="PF26343"/>
    </source>
</evidence>
<reference evidence="2 3" key="1">
    <citation type="journal article" date="2008" name="Int. J. Syst. Evol. Microbiol.">
        <title>Description of Roseateles aquatilis sp. nov. and Roseateles terrae sp. nov., in the class Betaproteobacteria, and emended description of the genus Roseateles.</title>
        <authorList>
            <person name="Gomila M."/>
            <person name="Bowien B."/>
            <person name="Falsen E."/>
            <person name="Moore E.R."/>
            <person name="Lalucat J."/>
        </authorList>
    </citation>
    <scope>NUCLEOTIDE SEQUENCE [LARGE SCALE GENOMIC DNA]</scope>
    <source>
        <strain evidence="2 3">CCUG 48205</strain>
    </source>
</reference>
<protein>
    <recommendedName>
        <fullName evidence="1">VapC50 C-terminal domain-containing protein</fullName>
    </recommendedName>
</protein>
<dbReference type="EMBL" id="NIOF01000002">
    <property type="protein sequence ID" value="OWQ92091.1"/>
    <property type="molecule type" value="Genomic_DNA"/>
</dbReference>
<proteinExistence type="predicted"/>
<feature type="domain" description="VapC50 C-terminal" evidence="1">
    <location>
        <begin position="141"/>
        <end position="192"/>
    </location>
</feature>
<sequence length="209" mass="22966">MTSEGLSVVLDTCVLLSPRVADVLMDLRAEKLFFAHWTATIDSEFMRHMPRLFNATQAQAASRLMAMKKRCPEWEIELSNADFTQVPSSVDSGDRHVAAAAIAVRNLPDSDRNAKVLLVTENLRDMAPTAMARLGIQVLRPGAFLDELYMAFSKPTTRAVLRAAGDLKNPPYTVAELLFALKRQGAKALAAGMAEALQVKPVKKDKLRA</sequence>
<dbReference type="InterPro" id="IPR058652">
    <property type="entry name" value="VapC50_C"/>
</dbReference>
<dbReference type="Proteomes" id="UP000197468">
    <property type="component" value="Unassembled WGS sequence"/>
</dbReference>
<accession>A0A246JHK5</accession>
<dbReference type="AlphaFoldDB" id="A0A246JHK5"/>